<proteinExistence type="predicted"/>
<keyword evidence="2" id="KW-1185">Reference proteome</keyword>
<comment type="caution">
    <text evidence="1">The sequence shown here is derived from an EMBL/GenBank/DDBJ whole genome shotgun (WGS) entry which is preliminary data.</text>
</comment>
<gene>
    <name evidence="1" type="ORF">J2781_002631</name>
</gene>
<reference evidence="1 2" key="1">
    <citation type="submission" date="2023-07" db="EMBL/GenBank/DDBJ databases">
        <title>Sorghum-associated microbial communities from plants grown in Nebraska, USA.</title>
        <authorList>
            <person name="Schachtman D."/>
        </authorList>
    </citation>
    <scope>NUCLEOTIDE SEQUENCE [LARGE SCALE GENOMIC DNA]</scope>
    <source>
        <strain evidence="1 2">DS1709</strain>
    </source>
</reference>
<organism evidence="1 2">
    <name type="scientific">Chryseobacterium geocarposphaerae</name>
    <dbReference type="NCBI Taxonomy" id="1416776"/>
    <lineage>
        <taxon>Bacteria</taxon>
        <taxon>Pseudomonadati</taxon>
        <taxon>Bacteroidota</taxon>
        <taxon>Flavobacteriia</taxon>
        <taxon>Flavobacteriales</taxon>
        <taxon>Weeksellaceae</taxon>
        <taxon>Chryseobacterium group</taxon>
        <taxon>Chryseobacterium</taxon>
    </lineage>
</organism>
<name>A0ABU1LG40_9FLAO</name>
<evidence type="ECO:0000313" key="1">
    <source>
        <dbReference type="EMBL" id="MDR6405697.1"/>
    </source>
</evidence>
<dbReference type="EMBL" id="JAVDQS010000007">
    <property type="protein sequence ID" value="MDR6405697.1"/>
    <property type="molecule type" value="Genomic_DNA"/>
</dbReference>
<dbReference type="Proteomes" id="UP001184853">
    <property type="component" value="Unassembled WGS sequence"/>
</dbReference>
<evidence type="ECO:0000313" key="2">
    <source>
        <dbReference type="Proteomes" id="UP001184853"/>
    </source>
</evidence>
<sequence>MFHRKLLWIFQLGLSIDISYMKLNAKPRFLGFIFRLYDVA</sequence>
<accession>A0ABU1LG40</accession>
<protein>
    <submittedName>
        <fullName evidence="1">Uncharacterized protein</fullName>
    </submittedName>
</protein>